<evidence type="ECO:0000313" key="3">
    <source>
        <dbReference type="Proteomes" id="UP000054279"/>
    </source>
</evidence>
<protein>
    <submittedName>
        <fullName evidence="2">Uncharacterized protein</fullName>
    </submittedName>
</protein>
<dbReference type="HOGENOM" id="CLU_2062946_0_0_1"/>
<dbReference type="EMBL" id="KN837232">
    <property type="protein sequence ID" value="KIJ32112.1"/>
    <property type="molecule type" value="Genomic_DNA"/>
</dbReference>
<dbReference type="Proteomes" id="UP000054279">
    <property type="component" value="Unassembled WGS sequence"/>
</dbReference>
<evidence type="ECO:0000313" key="1">
    <source>
        <dbReference type="EMBL" id="KIJ32112.1"/>
    </source>
</evidence>
<name>A0A0C9VLP2_SPHS4</name>
<reference evidence="2 3" key="1">
    <citation type="submission" date="2014-06" db="EMBL/GenBank/DDBJ databases">
        <title>Evolutionary Origins and Diversification of the Mycorrhizal Mutualists.</title>
        <authorList>
            <consortium name="DOE Joint Genome Institute"/>
            <consortium name="Mycorrhizal Genomics Consortium"/>
            <person name="Kohler A."/>
            <person name="Kuo A."/>
            <person name="Nagy L.G."/>
            <person name="Floudas D."/>
            <person name="Copeland A."/>
            <person name="Barry K.W."/>
            <person name="Cichocki N."/>
            <person name="Veneault-Fourrey C."/>
            <person name="LaButti K."/>
            <person name="Lindquist E.A."/>
            <person name="Lipzen A."/>
            <person name="Lundell T."/>
            <person name="Morin E."/>
            <person name="Murat C."/>
            <person name="Riley R."/>
            <person name="Ohm R."/>
            <person name="Sun H."/>
            <person name="Tunlid A."/>
            <person name="Henrissat B."/>
            <person name="Grigoriev I.V."/>
            <person name="Hibbett D.S."/>
            <person name="Martin F."/>
        </authorList>
    </citation>
    <scope>NUCLEOTIDE SEQUENCE [LARGE SCALE GENOMIC DNA]</scope>
    <source>
        <strain evidence="2 3">SS14</strain>
    </source>
</reference>
<dbReference type="AlphaFoldDB" id="A0A0C9VLP2"/>
<sequence>MANFANKIIMDEKTSVILYFGIGPVMIIHQRLGRPRSVSGGAYTLGLRLAVSKERHNSMTVSSAHGHTIRMLELYYLNKATSTRSLVTVITYMNNQLLNNSSSSGSKILTKLLPPPVTP</sequence>
<keyword evidence="3" id="KW-1185">Reference proteome</keyword>
<dbReference type="EMBL" id="KN837160">
    <property type="protein sequence ID" value="KIJ38506.1"/>
    <property type="molecule type" value="Genomic_DNA"/>
</dbReference>
<proteinExistence type="predicted"/>
<gene>
    <name evidence="2" type="ORF">M422DRAFT_50034</name>
    <name evidence="1" type="ORF">M422DRAFT_53111</name>
</gene>
<organism evidence="2 3">
    <name type="scientific">Sphaerobolus stellatus (strain SS14)</name>
    <dbReference type="NCBI Taxonomy" id="990650"/>
    <lineage>
        <taxon>Eukaryota</taxon>
        <taxon>Fungi</taxon>
        <taxon>Dikarya</taxon>
        <taxon>Basidiomycota</taxon>
        <taxon>Agaricomycotina</taxon>
        <taxon>Agaricomycetes</taxon>
        <taxon>Phallomycetidae</taxon>
        <taxon>Geastrales</taxon>
        <taxon>Sphaerobolaceae</taxon>
        <taxon>Sphaerobolus</taxon>
    </lineage>
</organism>
<evidence type="ECO:0000313" key="2">
    <source>
        <dbReference type="EMBL" id="KIJ38506.1"/>
    </source>
</evidence>
<accession>A0A0C9VLP2</accession>